<evidence type="ECO:0000313" key="2">
    <source>
        <dbReference type="EMBL" id="WMV55075.1"/>
    </source>
</evidence>
<dbReference type="Pfam" id="PF24626">
    <property type="entry name" value="SH3_Tf2-1"/>
    <property type="match status" value="1"/>
</dbReference>
<evidence type="ECO:0000313" key="3">
    <source>
        <dbReference type="Proteomes" id="UP001234989"/>
    </source>
</evidence>
<dbReference type="GO" id="GO:0003676">
    <property type="term" value="F:nucleic acid binding"/>
    <property type="evidence" value="ECO:0007669"/>
    <property type="project" value="InterPro"/>
</dbReference>
<reference evidence="2" key="1">
    <citation type="submission" date="2023-08" db="EMBL/GenBank/DDBJ databases">
        <title>A de novo genome assembly of Solanum verrucosum Schlechtendal, a Mexican diploid species geographically isolated from the other diploid A-genome species in potato relatives.</title>
        <authorList>
            <person name="Hosaka K."/>
        </authorList>
    </citation>
    <scope>NUCLEOTIDE SEQUENCE</scope>
    <source>
        <tissue evidence="2">Young leaves</tissue>
    </source>
</reference>
<feature type="domain" description="Tf2-1-like SH3-like" evidence="1">
    <location>
        <begin position="163"/>
        <end position="190"/>
    </location>
</feature>
<evidence type="ECO:0000259" key="1">
    <source>
        <dbReference type="Pfam" id="PF24626"/>
    </source>
</evidence>
<proteinExistence type="predicted"/>
<dbReference type="Gene3D" id="3.30.420.10">
    <property type="entry name" value="Ribonuclease H-like superfamily/Ribonuclease H"/>
    <property type="match status" value="1"/>
</dbReference>
<dbReference type="InterPro" id="IPR012337">
    <property type="entry name" value="RNaseH-like_sf"/>
</dbReference>
<dbReference type="PANTHER" id="PTHR46148">
    <property type="entry name" value="CHROMO DOMAIN-CONTAINING PROTEIN"/>
    <property type="match status" value="1"/>
</dbReference>
<dbReference type="InterPro" id="IPR056924">
    <property type="entry name" value="SH3_Tf2-1"/>
</dbReference>
<dbReference type="Proteomes" id="UP001234989">
    <property type="component" value="Chromosome 11"/>
</dbReference>
<gene>
    <name evidence="2" type="ORF">MTR67_048460</name>
</gene>
<accession>A0AAF0UYF6</accession>
<organism evidence="2 3">
    <name type="scientific">Solanum verrucosum</name>
    <dbReference type="NCBI Taxonomy" id="315347"/>
    <lineage>
        <taxon>Eukaryota</taxon>
        <taxon>Viridiplantae</taxon>
        <taxon>Streptophyta</taxon>
        <taxon>Embryophyta</taxon>
        <taxon>Tracheophyta</taxon>
        <taxon>Spermatophyta</taxon>
        <taxon>Magnoliopsida</taxon>
        <taxon>eudicotyledons</taxon>
        <taxon>Gunneridae</taxon>
        <taxon>Pentapetalae</taxon>
        <taxon>asterids</taxon>
        <taxon>lamiids</taxon>
        <taxon>Solanales</taxon>
        <taxon>Solanaceae</taxon>
        <taxon>Solanoideae</taxon>
        <taxon>Solaneae</taxon>
        <taxon>Solanum</taxon>
    </lineage>
</organism>
<dbReference type="EMBL" id="CP133622">
    <property type="protein sequence ID" value="WMV55075.1"/>
    <property type="molecule type" value="Genomic_DNA"/>
</dbReference>
<protein>
    <recommendedName>
        <fullName evidence="1">Tf2-1-like SH3-like domain-containing protein</fullName>
    </recommendedName>
</protein>
<name>A0AAF0UYF6_SOLVR</name>
<keyword evidence="3" id="KW-1185">Reference proteome</keyword>
<dbReference type="PANTHER" id="PTHR46148:SF57">
    <property type="entry name" value="OS12G0499874 PROTEIN"/>
    <property type="match status" value="1"/>
</dbReference>
<dbReference type="InterPro" id="IPR036397">
    <property type="entry name" value="RNaseH_sf"/>
</dbReference>
<dbReference type="SUPFAM" id="SSF53098">
    <property type="entry name" value="Ribonuclease H-like"/>
    <property type="match status" value="1"/>
</dbReference>
<dbReference type="AlphaFoldDB" id="A0AAF0UYF6"/>
<sequence length="269" mass="30680">MQILRSCRCNLRSPSTDYPRSVDQTTVCGLCPWIKTSFTQPLTRTTVDQHGPSLDPRSVGLTVDRRFRFSVSRSRLDRFPIFSSAESIGLGIKVERRTDFHPQTIGQAERAIQTLEDMLRACVIDFKGEIALIGPELIYQAIEKVRLIRERLGMAQSRQKSYANIAYELDLPIEFALVHPVFHVSMLKKCIGVPVSIILLEGSRVDVSLSYEEVSVKIIDRQVKRLRNKEIASVNVLWRNHLVEGATWEIEADIKSQYPHLFPYTPIQA</sequence>